<keyword evidence="13" id="KW-0966">Cell projection</keyword>
<keyword evidence="10" id="KW-0969">Cilium</keyword>
<dbReference type="GO" id="GO:0005929">
    <property type="term" value="C:cilium"/>
    <property type="evidence" value="ECO:0007669"/>
    <property type="project" value="TreeGrafter"/>
</dbReference>
<evidence type="ECO:0000256" key="16">
    <source>
        <dbReference type="SAM" id="Phobius"/>
    </source>
</evidence>
<evidence type="ECO:0000313" key="18">
    <source>
        <dbReference type="Proteomes" id="UP000265427"/>
    </source>
</evidence>
<evidence type="ECO:0000256" key="3">
    <source>
        <dbReference type="ARBA" id="ARBA00006737"/>
    </source>
</evidence>
<evidence type="ECO:0000256" key="1">
    <source>
        <dbReference type="ARBA" id="ARBA00004141"/>
    </source>
</evidence>
<dbReference type="PROSITE" id="PS00221">
    <property type="entry name" value="MIP"/>
    <property type="match status" value="1"/>
</dbReference>
<dbReference type="VEuPathDB" id="FungiDB:H257_15352"/>
<dbReference type="InterPro" id="IPR022357">
    <property type="entry name" value="MIP_CS"/>
</dbReference>
<evidence type="ECO:0000256" key="10">
    <source>
        <dbReference type="ARBA" id="ARBA00023069"/>
    </source>
</evidence>
<evidence type="ECO:0000313" key="17">
    <source>
        <dbReference type="EMBL" id="RHY09921.1"/>
    </source>
</evidence>
<evidence type="ECO:0000256" key="2">
    <source>
        <dbReference type="ARBA" id="ARBA00004611"/>
    </source>
</evidence>
<keyword evidence="8" id="KW-0282">Flagellum</keyword>
<evidence type="ECO:0000256" key="6">
    <source>
        <dbReference type="ARBA" id="ARBA00022553"/>
    </source>
</evidence>
<evidence type="ECO:0000256" key="15">
    <source>
        <dbReference type="SAM" id="MobiDB-lite"/>
    </source>
</evidence>
<keyword evidence="14" id="KW-0175">Coiled coil</keyword>
<feature type="region of interest" description="Disordered" evidence="15">
    <location>
        <begin position="64"/>
        <end position="101"/>
    </location>
</feature>
<keyword evidence="6" id="KW-0597">Phosphoprotein</keyword>
<dbReference type="PRINTS" id="PR00783">
    <property type="entry name" value="MINTRINSICP"/>
</dbReference>
<evidence type="ECO:0000256" key="8">
    <source>
        <dbReference type="ARBA" id="ARBA00022846"/>
    </source>
</evidence>
<dbReference type="InterPro" id="IPR000425">
    <property type="entry name" value="MIP"/>
</dbReference>
<dbReference type="NCBIfam" id="TIGR00861">
    <property type="entry name" value="MIP"/>
    <property type="match status" value="1"/>
</dbReference>
<dbReference type="EMBL" id="QUSZ01005384">
    <property type="protein sequence ID" value="RHY09921.1"/>
    <property type="molecule type" value="Genomic_DNA"/>
</dbReference>
<keyword evidence="12" id="KW-0206">Cytoskeleton</keyword>
<dbReference type="Proteomes" id="UP000265427">
    <property type="component" value="Unassembled WGS sequence"/>
</dbReference>
<name>A0A397AWR3_APHAT</name>
<comment type="subcellular location">
    <subcellularLocation>
        <location evidence="2">Cytoplasm</location>
        <location evidence="2">Cytoskeleton</location>
        <location evidence="2">Flagellum axoneme</location>
    </subcellularLocation>
    <subcellularLocation>
        <location evidence="1">Membrane</location>
        <topology evidence="1">Multi-pass membrane protein</topology>
    </subcellularLocation>
</comment>
<dbReference type="VEuPathDB" id="FungiDB:H257_15353"/>
<dbReference type="InterPro" id="IPR009290">
    <property type="entry name" value="Radial_spoke_3"/>
</dbReference>
<evidence type="ECO:0000256" key="14">
    <source>
        <dbReference type="SAM" id="Coils"/>
    </source>
</evidence>
<protein>
    <recommendedName>
        <fullName evidence="19">Aquaporin</fullName>
    </recommendedName>
</protein>
<dbReference type="Pfam" id="PF06098">
    <property type="entry name" value="Radial_spoke_3"/>
    <property type="match status" value="1"/>
</dbReference>
<evidence type="ECO:0000256" key="13">
    <source>
        <dbReference type="ARBA" id="ARBA00023273"/>
    </source>
</evidence>
<organism evidence="17 18">
    <name type="scientific">Aphanomyces astaci</name>
    <name type="common">Crayfish plague agent</name>
    <dbReference type="NCBI Taxonomy" id="112090"/>
    <lineage>
        <taxon>Eukaryota</taxon>
        <taxon>Sar</taxon>
        <taxon>Stramenopiles</taxon>
        <taxon>Oomycota</taxon>
        <taxon>Saprolegniomycetes</taxon>
        <taxon>Saprolegniales</taxon>
        <taxon>Verrucalvaceae</taxon>
        <taxon>Aphanomyces</taxon>
    </lineage>
</organism>
<dbReference type="AlphaFoldDB" id="A0A397AWR3"/>
<feature type="transmembrane region" description="Helical" evidence="16">
    <location>
        <begin position="614"/>
        <end position="635"/>
    </location>
</feature>
<keyword evidence="7 16" id="KW-0812">Transmembrane</keyword>
<comment type="similarity">
    <text evidence="3">Belongs to the flagellar radial spoke RSP3 family.</text>
</comment>
<accession>A0A397AWR3</accession>
<keyword evidence="11 16" id="KW-0472">Membrane</keyword>
<dbReference type="PANTHER" id="PTHR21648">
    <property type="entry name" value="FLAGELLAR RADIAL SPOKE PROTEIN 3"/>
    <property type="match status" value="1"/>
</dbReference>
<evidence type="ECO:0000256" key="4">
    <source>
        <dbReference type="ARBA" id="ARBA00022448"/>
    </source>
</evidence>
<feature type="transmembrane region" description="Helical" evidence="16">
    <location>
        <begin position="532"/>
        <end position="550"/>
    </location>
</feature>
<feature type="transmembrane region" description="Helical" evidence="16">
    <location>
        <begin position="562"/>
        <end position="579"/>
    </location>
</feature>
<feature type="transmembrane region" description="Helical" evidence="16">
    <location>
        <begin position="385"/>
        <end position="408"/>
    </location>
</feature>
<dbReference type="CDD" id="cd00333">
    <property type="entry name" value="MIP"/>
    <property type="match status" value="1"/>
</dbReference>
<evidence type="ECO:0000256" key="5">
    <source>
        <dbReference type="ARBA" id="ARBA00022490"/>
    </source>
</evidence>
<dbReference type="Pfam" id="PF00230">
    <property type="entry name" value="MIP"/>
    <property type="match status" value="1"/>
</dbReference>
<feature type="transmembrane region" description="Helical" evidence="16">
    <location>
        <begin position="480"/>
        <end position="500"/>
    </location>
</feature>
<dbReference type="Gene3D" id="1.20.1080.10">
    <property type="entry name" value="Glycerol uptake facilitator protein"/>
    <property type="match status" value="1"/>
</dbReference>
<dbReference type="GO" id="GO:0015267">
    <property type="term" value="F:channel activity"/>
    <property type="evidence" value="ECO:0007669"/>
    <property type="project" value="InterPro"/>
</dbReference>
<evidence type="ECO:0000256" key="11">
    <source>
        <dbReference type="ARBA" id="ARBA00023136"/>
    </source>
</evidence>
<dbReference type="SUPFAM" id="SSF81338">
    <property type="entry name" value="Aquaporin-like"/>
    <property type="match status" value="1"/>
</dbReference>
<sequence length="659" mass="72862">MQGGFEYASQPRSVAVKRSKYREPTAPYVVTASQASNNDKGQNLMYDRRIVRGSTYAKPVVLEDSAATSPARPSRLPKKIQEVDSLASSTRPLTPPPMDGRQHMDIQTENYLEELTDKVPEADVETQTEAFMDQLPVPLFVPQKRGVDASTQIDHGDLFDFDLEVAPILEVLVGKTLEVSVMEVLEEEEVKELRTRQDIFEQARNAELAEVQRLEAEAKRKQEEKTRRLEEEKARVVAQAELQEKLAARSFAKHYLADLHTAVFSTLVTTGHFQDPMEKEVTEAFMPYLIQRACVNVEQIAFSRALAEVLVDEAIHKTSSSFDPVRVVNSNGFPYHALHVSTFKKTPACNHICSMFKANDQGEDDSVIDSIPETRDDRQDKLRKAFAEGLGTMILVLIGDGVVAQTVISQQMELRNAKLTSNPMDVTAFAGDWMSISLGFGIALMLGIYVSGGVSGGHLNPAVSITMAVFKKLEWSYLPYYIGGQTAGAFLGAVFVYLGYRPAFVDLNIWDQTTAGIFATYPKSHMTLVEGFIDEIVGSFLLLLGIFAITDKRNNPADPGSRPAIIGMLLAGIAMSFGYNTGFALNPARDFGPRLFTLMAGWGGNVFVYGNGYFWVPIFAPVFGGLAGAFVYTYCIERFHPQYVPGNRPSSSTIDEDMA</sequence>
<proteinExistence type="inferred from homology"/>
<evidence type="ECO:0008006" key="19">
    <source>
        <dbReference type="Google" id="ProtNLM"/>
    </source>
</evidence>
<dbReference type="GO" id="GO:0016020">
    <property type="term" value="C:membrane"/>
    <property type="evidence" value="ECO:0007669"/>
    <property type="project" value="UniProtKB-SubCell"/>
</dbReference>
<comment type="caution">
    <text evidence="17">The sequence shown here is derived from an EMBL/GenBank/DDBJ whole genome shotgun (WGS) entry which is preliminary data.</text>
</comment>
<evidence type="ECO:0000256" key="7">
    <source>
        <dbReference type="ARBA" id="ARBA00022692"/>
    </source>
</evidence>
<keyword evidence="5" id="KW-0963">Cytoplasm</keyword>
<dbReference type="PANTHER" id="PTHR21648:SF0">
    <property type="entry name" value="RADIAL SPOKE HEAD PROTEIN 3 HOMOLOG"/>
    <property type="match status" value="1"/>
</dbReference>
<feature type="coiled-coil region" evidence="14">
    <location>
        <begin position="204"/>
        <end position="239"/>
    </location>
</feature>
<evidence type="ECO:0000256" key="12">
    <source>
        <dbReference type="ARBA" id="ARBA00023212"/>
    </source>
</evidence>
<reference evidence="17 18" key="1">
    <citation type="submission" date="2018-08" db="EMBL/GenBank/DDBJ databases">
        <title>Aphanomyces genome sequencing and annotation.</title>
        <authorList>
            <person name="Minardi D."/>
            <person name="Oidtmann B."/>
            <person name="Van Der Giezen M."/>
            <person name="Studholme D.J."/>
        </authorList>
    </citation>
    <scope>NUCLEOTIDE SEQUENCE [LARGE SCALE GENOMIC DNA]</scope>
    <source>
        <strain evidence="17 18">Kv</strain>
    </source>
</reference>
<keyword evidence="9 16" id="KW-1133">Transmembrane helix</keyword>
<gene>
    <name evidence="17" type="ORF">DYB36_000073</name>
</gene>
<dbReference type="InterPro" id="IPR023271">
    <property type="entry name" value="Aquaporin-like"/>
</dbReference>
<feature type="transmembrane region" description="Helical" evidence="16">
    <location>
        <begin position="429"/>
        <end position="450"/>
    </location>
</feature>
<evidence type="ECO:0000256" key="9">
    <source>
        <dbReference type="ARBA" id="ARBA00022989"/>
    </source>
</evidence>
<keyword evidence="4" id="KW-0813">Transport</keyword>